<reference evidence="1" key="1">
    <citation type="submission" date="2022-01" db="EMBL/GenBank/DDBJ databases">
        <authorList>
            <person name="King R."/>
        </authorList>
    </citation>
    <scope>NUCLEOTIDE SEQUENCE</scope>
</reference>
<dbReference type="PANTHER" id="PTHR31511:SF12">
    <property type="entry name" value="RHO TERMINATION FACTOR N-TERMINAL DOMAIN-CONTAINING PROTEIN"/>
    <property type="match status" value="1"/>
</dbReference>
<accession>A0A9P0CSF7</accession>
<dbReference type="Proteomes" id="UP001153636">
    <property type="component" value="Chromosome 21"/>
</dbReference>
<dbReference type="Gene3D" id="3.40.1800.10">
    <property type="entry name" value="His-Me finger endonucleases"/>
    <property type="match status" value="1"/>
</dbReference>
<dbReference type="GO" id="GO:0071897">
    <property type="term" value="P:DNA biosynthetic process"/>
    <property type="evidence" value="ECO:0007669"/>
    <property type="project" value="UniProtKB-ARBA"/>
</dbReference>
<dbReference type="GO" id="GO:0042575">
    <property type="term" value="C:DNA polymerase complex"/>
    <property type="evidence" value="ECO:0007669"/>
    <property type="project" value="UniProtKB-ARBA"/>
</dbReference>
<gene>
    <name evidence="1" type="ORF">PSYICH_LOCUS8147</name>
</gene>
<sequence>MQCDKCKKSFFNVNNLKRHKLKNCAYSEISCPIPKKRLKPIGAEVLHNGVTKLSHAFKNRIASYRFSSTNSNKLNYIDFLNHIKPNVINKISEYQQLHTCLKVNMEVFGIYVKPDKEMSDIKSMNTANKIITATSNLDEMYDEFKEEIFCQANDFQERDSNWSLQEIMFLDVNINRFNSISASSYIKLPIPIIKRNAILNIENKDNACFAWSINAAIFGAVGDPKNPSSYPHYNTLLNFSGIDFPMKLKDITRFEAMNNISVNVFGLELYFREGKNNYEIVGPLHFTSKRQSTHVNLLLISDNNNNNHYCLITDLSKLVRSQKTKHKEKIHICDGCLQSFVNIEKLKAHEEFDCTHIYTELPTNEIKKNKCGEFVPENILKFVNFEKQLQVPFVIYADFESLLKPIDNCEPLNSKSFSVKVCEHEPYSFAFYIKCNYDDSLSKLEMYKGPDAAKVFMQKLDKVVHDLYNNHLKHVKPMQPLTPEEQEAYDNAKICHICERPFNAFNKKVRDHCHLSSKYRSPVHNSCNLNYKLPSFIPVFFHNLTNYDSHLFIKELTTKKESVSVLAQTKEKYISFSKSIMVEKSTNPKVRDSFIKLRFVDSFRFLTRSLDKLSETLDSNQCNEVRKYYPDEKEFNLMRRKGVFPYCYVDSFEKLDEKGLPSKENFFDNLKGESVSDEDYDKAKEVWDTFKCKTLNDYAMLYLKTDVLLLADVFENFRKICLKQYKLDPAHYLTAPSLSWDAMLKYTKIELELLTDIDMLLFFKKGIRGGVAQCSKRQAVANNKFLPNFNPLKPESYIMYLDATNLYGAAMSEPLPFGDFKWIPVDSFDFSSVKDDASKGYVLEVDLEYPINLHHSHNDLPFCPENIIPPTGKNPKLIPNLHNKEKYIIHYRNLKQCLKYGLKLTKIHRIIEFSQAPWLKKYIDLNTILRNGAKNDFERELFKLLINAIFGKTMENVEKRKTIHLSTHWENTRGSIGARTLIAKPEFKTCSVFNENLVAIHLSNVKVYYDKPMYVGFSVLDISKTIIYEFFYGYIKQKYGDSAKLCYTDTDSLILEVFTSNFYEDIKQNITHFDTSNFSNNNEYAIPITKSVVGKMKDEFGGIPISEFYGSCAKVYCVKLGKPFKKMTEIKKAKGISTNVVKNQLHLNDYINIVQNGETVYRKMYVFVSSLHTIYTELRNKVALSANDDKRYIIPHDVNTLAWGHLLTTPKAMSGTLDG</sequence>
<protein>
    <recommendedName>
        <fullName evidence="3">DNA-directed DNA polymerase</fullName>
    </recommendedName>
</protein>
<evidence type="ECO:0000313" key="2">
    <source>
        <dbReference type="Proteomes" id="UP001153636"/>
    </source>
</evidence>
<organism evidence="1 2">
    <name type="scientific">Psylliodes chrysocephalus</name>
    <dbReference type="NCBI Taxonomy" id="3402493"/>
    <lineage>
        <taxon>Eukaryota</taxon>
        <taxon>Metazoa</taxon>
        <taxon>Ecdysozoa</taxon>
        <taxon>Arthropoda</taxon>
        <taxon>Hexapoda</taxon>
        <taxon>Insecta</taxon>
        <taxon>Pterygota</taxon>
        <taxon>Neoptera</taxon>
        <taxon>Endopterygota</taxon>
        <taxon>Coleoptera</taxon>
        <taxon>Polyphaga</taxon>
        <taxon>Cucujiformia</taxon>
        <taxon>Chrysomeloidea</taxon>
        <taxon>Chrysomelidae</taxon>
        <taxon>Galerucinae</taxon>
        <taxon>Alticini</taxon>
        <taxon>Psylliodes</taxon>
    </lineage>
</organism>
<dbReference type="InterPro" id="IPR012337">
    <property type="entry name" value="RNaseH-like_sf"/>
</dbReference>
<proteinExistence type="predicted"/>
<dbReference type="InterPro" id="IPR044925">
    <property type="entry name" value="His-Me_finger_sf"/>
</dbReference>
<name>A0A9P0CSF7_9CUCU</name>
<evidence type="ECO:0008006" key="3">
    <source>
        <dbReference type="Google" id="ProtNLM"/>
    </source>
</evidence>
<dbReference type="SUPFAM" id="SSF53098">
    <property type="entry name" value="Ribonuclease H-like"/>
    <property type="match status" value="1"/>
</dbReference>
<dbReference type="PANTHER" id="PTHR31511">
    <property type="entry name" value="PROTEIN CBG23764"/>
    <property type="match status" value="1"/>
</dbReference>
<dbReference type="InterPro" id="IPR038563">
    <property type="entry name" value="Endonuclease_7_sf"/>
</dbReference>
<keyword evidence="2" id="KW-1185">Reference proteome</keyword>
<dbReference type="AlphaFoldDB" id="A0A9P0CSF7"/>
<dbReference type="SUPFAM" id="SSF56672">
    <property type="entry name" value="DNA/RNA polymerases"/>
    <property type="match status" value="1"/>
</dbReference>
<dbReference type="EMBL" id="OV651833">
    <property type="protein sequence ID" value="CAH1107474.1"/>
    <property type="molecule type" value="Genomic_DNA"/>
</dbReference>
<dbReference type="InterPro" id="IPR043502">
    <property type="entry name" value="DNA/RNA_pol_sf"/>
</dbReference>
<evidence type="ECO:0000313" key="1">
    <source>
        <dbReference type="EMBL" id="CAH1107474.1"/>
    </source>
</evidence>
<dbReference type="SUPFAM" id="SSF54060">
    <property type="entry name" value="His-Me finger endonucleases"/>
    <property type="match status" value="1"/>
</dbReference>
<dbReference type="OrthoDB" id="6602337at2759"/>